<organism evidence="1 2">
    <name type="scientific">Mangrovimicrobium sediminis</name>
    <dbReference type="NCBI Taxonomy" id="2562682"/>
    <lineage>
        <taxon>Bacteria</taxon>
        <taxon>Pseudomonadati</taxon>
        <taxon>Pseudomonadota</taxon>
        <taxon>Gammaproteobacteria</taxon>
        <taxon>Cellvibrionales</taxon>
        <taxon>Halieaceae</taxon>
        <taxon>Mangrovimicrobium</taxon>
    </lineage>
</organism>
<dbReference type="Proteomes" id="UP000298050">
    <property type="component" value="Unassembled WGS sequence"/>
</dbReference>
<keyword evidence="2" id="KW-1185">Reference proteome</keyword>
<dbReference type="OrthoDB" id="196483at2"/>
<dbReference type="InterPro" id="IPR005358">
    <property type="entry name" value="Puta_zinc/iron-chelating_dom"/>
</dbReference>
<dbReference type="AlphaFoldDB" id="A0A4Z0M5C6"/>
<comment type="caution">
    <text evidence="1">The sequence shown here is derived from an EMBL/GenBank/DDBJ whole genome shotgun (WGS) entry which is preliminary data.</text>
</comment>
<proteinExistence type="predicted"/>
<dbReference type="Pfam" id="PF03692">
    <property type="entry name" value="CxxCxxCC"/>
    <property type="match status" value="1"/>
</dbReference>
<accession>A0A4Z0M5C6</accession>
<dbReference type="EMBL" id="SRLE01000005">
    <property type="protein sequence ID" value="TGD74862.1"/>
    <property type="molecule type" value="Genomic_DNA"/>
</dbReference>
<protein>
    <submittedName>
        <fullName evidence="1">YkgJ family cysteine cluster protein</fullName>
    </submittedName>
</protein>
<dbReference type="RefSeq" id="WP_135442019.1">
    <property type="nucleotide sequence ID" value="NZ_SRLE01000005.1"/>
</dbReference>
<gene>
    <name evidence="1" type="ORF">E4634_06620</name>
</gene>
<evidence type="ECO:0000313" key="2">
    <source>
        <dbReference type="Proteomes" id="UP000298050"/>
    </source>
</evidence>
<evidence type="ECO:0000313" key="1">
    <source>
        <dbReference type="EMBL" id="TGD74862.1"/>
    </source>
</evidence>
<reference evidence="1 2" key="1">
    <citation type="submission" date="2019-04" db="EMBL/GenBank/DDBJ databases">
        <title>Taxonomy of novel Haliea sp. from mangrove soil of West Coast of India.</title>
        <authorList>
            <person name="Verma A."/>
            <person name="Kumar P."/>
            <person name="Krishnamurthi S."/>
        </authorList>
    </citation>
    <scope>NUCLEOTIDE SEQUENCE [LARGE SCALE GENOMIC DNA]</scope>
    <source>
        <strain evidence="1 2">SAOS-164</strain>
    </source>
</reference>
<name>A0A4Z0M5C6_9GAMM</name>
<sequence length="121" mass="12668">MSSTSPCLTCGACCAFFRVSFYWGETQGAGGGVPDNLTEQCGPLRSCMSGTNNPAPRCTALLGDVGGAVRCTIYDNRPSPCRDFQRSGEDGQENADCDRARAAHGLPPLVLPPLPVEAETA</sequence>